<protein>
    <recommendedName>
        <fullName evidence="2">AB hydrolase-1 domain-containing protein</fullName>
    </recommendedName>
</protein>
<feature type="domain" description="AB hydrolase-1" evidence="2">
    <location>
        <begin position="34"/>
        <end position="295"/>
    </location>
</feature>
<feature type="region of interest" description="Disordered" evidence="1">
    <location>
        <begin position="320"/>
        <end position="344"/>
    </location>
</feature>
<keyword evidence="4" id="KW-1185">Reference proteome</keyword>
<dbReference type="EMBL" id="OZ019907">
    <property type="protein sequence ID" value="CAK9205538.1"/>
    <property type="molecule type" value="Genomic_DNA"/>
</dbReference>
<dbReference type="PANTHER" id="PTHR45763">
    <property type="entry name" value="HYDROLASE, ALPHA/BETA FOLD FAMILY PROTEIN, EXPRESSED-RELATED"/>
    <property type="match status" value="1"/>
</dbReference>
<organism evidence="3 4">
    <name type="scientific">Sphagnum troendelagicum</name>
    <dbReference type="NCBI Taxonomy" id="128251"/>
    <lineage>
        <taxon>Eukaryota</taxon>
        <taxon>Viridiplantae</taxon>
        <taxon>Streptophyta</taxon>
        <taxon>Embryophyta</taxon>
        <taxon>Bryophyta</taxon>
        <taxon>Sphagnophytina</taxon>
        <taxon>Sphagnopsida</taxon>
        <taxon>Sphagnales</taxon>
        <taxon>Sphagnaceae</taxon>
        <taxon>Sphagnum</taxon>
    </lineage>
</organism>
<evidence type="ECO:0000313" key="4">
    <source>
        <dbReference type="Proteomes" id="UP001497512"/>
    </source>
</evidence>
<dbReference type="SUPFAM" id="SSF53474">
    <property type="entry name" value="alpha/beta-Hydrolases"/>
    <property type="match status" value="1"/>
</dbReference>
<evidence type="ECO:0000256" key="1">
    <source>
        <dbReference type="SAM" id="MobiDB-lite"/>
    </source>
</evidence>
<name>A0ABP0TUN0_9BRYO</name>
<dbReference type="InterPro" id="IPR029058">
    <property type="entry name" value="AB_hydrolase_fold"/>
</dbReference>
<evidence type="ECO:0000313" key="3">
    <source>
        <dbReference type="EMBL" id="CAK9205538.1"/>
    </source>
</evidence>
<evidence type="ECO:0000259" key="2">
    <source>
        <dbReference type="Pfam" id="PF00561"/>
    </source>
</evidence>
<dbReference type="Pfam" id="PF00561">
    <property type="entry name" value="Abhydrolase_1"/>
    <property type="match status" value="1"/>
</dbReference>
<dbReference type="Proteomes" id="UP001497512">
    <property type="component" value="Chromosome 15"/>
</dbReference>
<dbReference type="InterPro" id="IPR000073">
    <property type="entry name" value="AB_hydrolase_1"/>
</dbReference>
<gene>
    <name evidence="3" type="ORF">CSSPTR1EN2_LOCUS7898</name>
</gene>
<dbReference type="Gene3D" id="3.40.50.1820">
    <property type="entry name" value="alpha/beta hydrolase"/>
    <property type="match status" value="1"/>
</dbReference>
<accession>A0ABP0TUN0</accession>
<proteinExistence type="predicted"/>
<reference evidence="3" key="1">
    <citation type="submission" date="2024-02" db="EMBL/GenBank/DDBJ databases">
        <authorList>
            <consortium name="ELIXIR-Norway"/>
            <consortium name="Elixir Norway"/>
        </authorList>
    </citation>
    <scope>NUCLEOTIDE SEQUENCE</scope>
</reference>
<dbReference type="PANTHER" id="PTHR45763:SF46">
    <property type="entry name" value="AB HYDROLASE-1 DOMAIN-CONTAINING PROTEIN"/>
    <property type="match status" value="1"/>
</dbReference>
<sequence>MGADQEVKFLGLPDGRRVSYREMGVSKETATRSLLVLHGLASSRLAGMPGVSEGLLREMEVRLIAIDRPGYGLSDGNPAQTWKTAAYDIAKIADILELGDKFYLLGYSCGGAFCWAAARYIPERIAGIAMWAPVGSYWWKGIADSQRTAMFNAITPRTRKFFEVVRRVPFWMVHLFVKIFILREIRTEKWTQNVKKRASPADRIHLSLSCISDLMTRDTQESLKQSGFGLAQDLHLITSDWGFEPADVTCVYHGPFHIWHGDEDNLVPITLQRMIKNLVPQLVVLHELPGEGHLSPFCFNEKGHCDTLTALFWEAEASSELLSDDSSTEEEGRSSPQKAAEEAD</sequence>